<name>A0A397VXJ1_9GLOM</name>
<keyword evidence="3" id="KW-1185">Reference proteome</keyword>
<keyword evidence="1" id="KW-0812">Transmembrane</keyword>
<keyword evidence="1" id="KW-0472">Membrane</keyword>
<organism evidence="2 3">
    <name type="scientific">Gigaspora rosea</name>
    <dbReference type="NCBI Taxonomy" id="44941"/>
    <lineage>
        <taxon>Eukaryota</taxon>
        <taxon>Fungi</taxon>
        <taxon>Fungi incertae sedis</taxon>
        <taxon>Mucoromycota</taxon>
        <taxon>Glomeromycotina</taxon>
        <taxon>Glomeromycetes</taxon>
        <taxon>Diversisporales</taxon>
        <taxon>Gigasporaceae</taxon>
        <taxon>Gigaspora</taxon>
    </lineage>
</organism>
<sequence>MAIIAIMVINALILAFAKITRAILEFLKAITNISQLVLEPKSVYGISMINPLSATNMLYLYLTTLREKQQLFETLRILMTTSDTFKNTLPAISKLSRMLL</sequence>
<evidence type="ECO:0000313" key="3">
    <source>
        <dbReference type="Proteomes" id="UP000266673"/>
    </source>
</evidence>
<dbReference type="EMBL" id="QKWP01000205">
    <property type="protein sequence ID" value="RIB24703.1"/>
    <property type="molecule type" value="Genomic_DNA"/>
</dbReference>
<feature type="transmembrane region" description="Helical" evidence="1">
    <location>
        <begin position="41"/>
        <end position="62"/>
    </location>
</feature>
<evidence type="ECO:0000256" key="1">
    <source>
        <dbReference type="SAM" id="Phobius"/>
    </source>
</evidence>
<comment type="caution">
    <text evidence="2">The sequence shown here is derived from an EMBL/GenBank/DDBJ whole genome shotgun (WGS) entry which is preliminary data.</text>
</comment>
<gene>
    <name evidence="2" type="ORF">C2G38_2167858</name>
</gene>
<keyword evidence="1" id="KW-1133">Transmembrane helix</keyword>
<evidence type="ECO:0000313" key="2">
    <source>
        <dbReference type="EMBL" id="RIB24703.1"/>
    </source>
</evidence>
<accession>A0A397VXJ1</accession>
<proteinExistence type="predicted"/>
<protein>
    <submittedName>
        <fullName evidence="2">Uncharacterized protein</fullName>
    </submittedName>
</protein>
<dbReference type="AlphaFoldDB" id="A0A397VXJ1"/>
<dbReference type="Proteomes" id="UP000266673">
    <property type="component" value="Unassembled WGS sequence"/>
</dbReference>
<reference evidence="2 3" key="1">
    <citation type="submission" date="2018-06" db="EMBL/GenBank/DDBJ databases">
        <title>Comparative genomics reveals the genomic features of Rhizophagus irregularis, R. cerebriforme, R. diaphanum and Gigaspora rosea, and their symbiotic lifestyle signature.</title>
        <authorList>
            <person name="Morin E."/>
            <person name="San Clemente H."/>
            <person name="Chen E.C.H."/>
            <person name="De La Providencia I."/>
            <person name="Hainaut M."/>
            <person name="Kuo A."/>
            <person name="Kohler A."/>
            <person name="Murat C."/>
            <person name="Tang N."/>
            <person name="Roy S."/>
            <person name="Loubradou J."/>
            <person name="Henrissat B."/>
            <person name="Grigoriev I.V."/>
            <person name="Corradi N."/>
            <person name="Roux C."/>
            <person name="Martin F.M."/>
        </authorList>
    </citation>
    <scope>NUCLEOTIDE SEQUENCE [LARGE SCALE GENOMIC DNA]</scope>
    <source>
        <strain evidence="2 3">DAOM 194757</strain>
    </source>
</reference>